<dbReference type="EMBL" id="OBMQ01000001">
    <property type="protein sequence ID" value="SOB91266.1"/>
    <property type="molecule type" value="Genomic_DNA"/>
</dbReference>
<evidence type="ECO:0000313" key="3">
    <source>
        <dbReference type="Proteomes" id="UP000219636"/>
    </source>
</evidence>
<protein>
    <submittedName>
        <fullName evidence="2">Transposase</fullName>
    </submittedName>
</protein>
<sequence length="62" mass="7319">MVNPFHVNRSKKLNDHLQTKNEQKDPLVIARLMRDGRFRYSRLLEGVEAELRNGTTLRSKIQ</sequence>
<keyword evidence="3" id="KW-1185">Reference proteome</keyword>
<reference evidence="3" key="1">
    <citation type="submission" date="2017-08" db="EMBL/GenBank/DDBJ databases">
        <authorList>
            <person name="Varghese N."/>
            <person name="Submissions S."/>
        </authorList>
    </citation>
    <scope>NUCLEOTIDE SEQUENCE [LARGE SCALE GENOMIC DNA]</scope>
    <source>
        <strain evidence="3">JC22</strain>
    </source>
</reference>
<organism evidence="2 3">
    <name type="scientific">Ureibacillus xyleni</name>
    <dbReference type="NCBI Taxonomy" id="614648"/>
    <lineage>
        <taxon>Bacteria</taxon>
        <taxon>Bacillati</taxon>
        <taxon>Bacillota</taxon>
        <taxon>Bacilli</taxon>
        <taxon>Bacillales</taxon>
        <taxon>Caryophanaceae</taxon>
        <taxon>Ureibacillus</taxon>
    </lineage>
</organism>
<name>A0A285RAX9_9BACL</name>
<feature type="region of interest" description="Disordered" evidence="1">
    <location>
        <begin position="1"/>
        <end position="22"/>
    </location>
</feature>
<dbReference type="Proteomes" id="UP000219636">
    <property type="component" value="Unassembled WGS sequence"/>
</dbReference>
<evidence type="ECO:0000313" key="2">
    <source>
        <dbReference type="EMBL" id="SOB91266.1"/>
    </source>
</evidence>
<proteinExistence type="predicted"/>
<dbReference type="AlphaFoldDB" id="A0A285RAX9"/>
<feature type="compositionally biased region" description="Basic and acidic residues" evidence="1">
    <location>
        <begin position="12"/>
        <end position="22"/>
    </location>
</feature>
<gene>
    <name evidence="2" type="ORF">SAMN05880501_101280</name>
</gene>
<accession>A0A285RAX9</accession>
<evidence type="ECO:0000256" key="1">
    <source>
        <dbReference type="SAM" id="MobiDB-lite"/>
    </source>
</evidence>